<reference evidence="2" key="1">
    <citation type="submission" date="2021-02" db="EMBL/GenBank/DDBJ databases">
        <authorList>
            <person name="Nowell W R."/>
        </authorList>
    </citation>
    <scope>NUCLEOTIDE SEQUENCE</scope>
</reference>
<proteinExistence type="predicted"/>
<gene>
    <name evidence="2" type="ORF">PYM288_LOCUS16161</name>
</gene>
<evidence type="ECO:0000313" key="3">
    <source>
        <dbReference type="Proteomes" id="UP000663854"/>
    </source>
</evidence>
<keyword evidence="1" id="KW-0472">Membrane</keyword>
<keyword evidence="1" id="KW-0812">Transmembrane</keyword>
<comment type="caution">
    <text evidence="2">The sequence shown here is derived from an EMBL/GenBank/DDBJ whole genome shotgun (WGS) entry which is preliminary data.</text>
</comment>
<evidence type="ECO:0000313" key="2">
    <source>
        <dbReference type="EMBL" id="CAF1031526.1"/>
    </source>
</evidence>
<keyword evidence="1" id="KW-1133">Transmembrane helix</keyword>
<sequence>MASNGVILSFLVIIVLSCIDLSSSGWITLYQHRNYGGVMLVSRPVSNNDYKCFNLLDWMKDRGSSINTHGRCFVLFEHENCQGRSMKVTPDVNCRLNFEDCNFNDITSSFKIC</sequence>
<accession>A0A814J1U1</accession>
<protein>
    <submittedName>
        <fullName evidence="2">Uncharacterized protein</fullName>
    </submittedName>
</protein>
<dbReference type="Gene3D" id="2.60.20.10">
    <property type="entry name" value="Crystallins"/>
    <property type="match status" value="1"/>
</dbReference>
<dbReference type="Proteomes" id="UP000663854">
    <property type="component" value="Unassembled WGS sequence"/>
</dbReference>
<name>A0A814J1U1_9BILA</name>
<dbReference type="EMBL" id="CAJNOH010000409">
    <property type="protein sequence ID" value="CAF1031526.1"/>
    <property type="molecule type" value="Genomic_DNA"/>
</dbReference>
<dbReference type="SUPFAM" id="SSF49695">
    <property type="entry name" value="gamma-Crystallin-like"/>
    <property type="match status" value="1"/>
</dbReference>
<organism evidence="2 3">
    <name type="scientific">Rotaria sordida</name>
    <dbReference type="NCBI Taxonomy" id="392033"/>
    <lineage>
        <taxon>Eukaryota</taxon>
        <taxon>Metazoa</taxon>
        <taxon>Spiralia</taxon>
        <taxon>Gnathifera</taxon>
        <taxon>Rotifera</taxon>
        <taxon>Eurotatoria</taxon>
        <taxon>Bdelloidea</taxon>
        <taxon>Philodinida</taxon>
        <taxon>Philodinidae</taxon>
        <taxon>Rotaria</taxon>
    </lineage>
</organism>
<feature type="transmembrane region" description="Helical" evidence="1">
    <location>
        <begin position="6"/>
        <end position="29"/>
    </location>
</feature>
<dbReference type="InterPro" id="IPR011024">
    <property type="entry name" value="G_crystallin-like"/>
</dbReference>
<dbReference type="AlphaFoldDB" id="A0A814J1U1"/>
<evidence type="ECO:0000256" key="1">
    <source>
        <dbReference type="SAM" id="Phobius"/>
    </source>
</evidence>